<sequence>MDRSTRNSSEVFGANTASVSSLEKPGRSNRPCRYRPKSGRRAVSSRTTRTTCCGRGCDIVSDSIRNIALVGHQGNGKTSLAEAMLFRAGVVTRPGRVENGNTVLDTQPEEHDRTQSLTLGLASFEWSDCRINLLDAPGYADFIGDAMTALHVADVAVFVVDGVSGLQVNDELLWQAAAERSIPRIVFINKMDKERASFDQTLAGLRDHFGAGVEPLDLPVGEASEFTGVADLLSEHVILYDTGSATTSDELPADIADREHEQHEHLVEDVVEIEDDLLARYLDGDAISVPELEHALRRGFAGGSLWPVLCGSATEAIAIDRLLDFLCHIAPAPSEVPGVEVRNGNGSDSVACDPSGDQLAFVFKTQTDEYVGQVALMKVLSGTLHADDVLVDQRTGTKERLHNLLRVLGSKHTPIDTAVAGDIVGAIKLTDVTTGDTLAPIGSSLTVTPVEHKRPVYGIAVAADSAGDEDKLSTALAELVGDDPTLEVVRDSETHQTVLRGAGDVHVQVALTRLQRRYGITVRTEPVKIAYRETLLAPVETEGRHKKQSGGHGQFGVATVRFEPLPRNGGYEFVDATRGGVIPKSLIPAVGKGVAESMERGGRHGFPLVDLRATVLDGKHHSVDSDDFSFRMAGALALRAAIDKVGTLILEPVDHVEVTVPSSLQGDVMADLGRRRGQIEGTEPAGDGEVTVIASVPTSEVVDYPVALRSMTHGRGRLALSFERYQERPDPR</sequence>
<dbReference type="InterPro" id="IPR047872">
    <property type="entry name" value="EFG_IV"/>
</dbReference>
<dbReference type="PROSITE" id="PS51722">
    <property type="entry name" value="G_TR_2"/>
    <property type="match status" value="1"/>
</dbReference>
<dbReference type="Pfam" id="PF22042">
    <property type="entry name" value="EF-G_D2"/>
    <property type="match status" value="1"/>
</dbReference>
<evidence type="ECO:0000313" key="6">
    <source>
        <dbReference type="Proteomes" id="UP000245711"/>
    </source>
</evidence>
<dbReference type="PRINTS" id="PR00315">
    <property type="entry name" value="ELONGATNFCT"/>
</dbReference>
<organism evidence="5 6">
    <name type="scientific">Rhodococcus oxybenzonivorans</name>
    <dbReference type="NCBI Taxonomy" id="1990687"/>
    <lineage>
        <taxon>Bacteria</taxon>
        <taxon>Bacillati</taxon>
        <taxon>Actinomycetota</taxon>
        <taxon>Actinomycetes</taxon>
        <taxon>Mycobacteriales</taxon>
        <taxon>Nocardiaceae</taxon>
        <taxon>Rhodococcus</taxon>
    </lineage>
</organism>
<dbReference type="Gene3D" id="3.30.230.10">
    <property type="match status" value="1"/>
</dbReference>
<dbReference type="GO" id="GO:0003924">
    <property type="term" value="F:GTPase activity"/>
    <property type="evidence" value="ECO:0007669"/>
    <property type="project" value="InterPro"/>
</dbReference>
<dbReference type="SUPFAM" id="SSF52540">
    <property type="entry name" value="P-loop containing nucleoside triphosphate hydrolases"/>
    <property type="match status" value="1"/>
</dbReference>
<keyword evidence="5" id="KW-0251">Elongation factor</keyword>
<dbReference type="PANTHER" id="PTHR43261:SF6">
    <property type="entry name" value="ELONGATION FACTOR G-LIKE PROTEIN"/>
    <property type="match status" value="1"/>
</dbReference>
<dbReference type="Gene3D" id="3.30.70.240">
    <property type="match status" value="1"/>
</dbReference>
<proteinExistence type="predicted"/>
<evidence type="ECO:0000256" key="2">
    <source>
        <dbReference type="ARBA" id="ARBA00023134"/>
    </source>
</evidence>
<dbReference type="InterPro" id="IPR005517">
    <property type="entry name" value="Transl_elong_EFG/EF2_IV"/>
</dbReference>
<dbReference type="KEGG" id="roz:CBI38_21195"/>
<dbReference type="SMART" id="SM00838">
    <property type="entry name" value="EFG_C"/>
    <property type="match status" value="1"/>
</dbReference>
<dbReference type="Gene3D" id="2.40.30.10">
    <property type="entry name" value="Translation factors"/>
    <property type="match status" value="1"/>
</dbReference>
<dbReference type="Gene3D" id="3.30.70.870">
    <property type="entry name" value="Elongation Factor G (Translational Gtpase), domain 3"/>
    <property type="match status" value="1"/>
</dbReference>
<dbReference type="NCBIfam" id="NF009381">
    <property type="entry name" value="PRK12740.1-5"/>
    <property type="match status" value="1"/>
</dbReference>
<evidence type="ECO:0000313" key="5">
    <source>
        <dbReference type="EMBL" id="AWK75727.1"/>
    </source>
</evidence>
<dbReference type="CDD" id="cd03713">
    <property type="entry name" value="EFG_mtEFG_C"/>
    <property type="match status" value="1"/>
</dbReference>
<evidence type="ECO:0000256" key="3">
    <source>
        <dbReference type="SAM" id="MobiDB-lite"/>
    </source>
</evidence>
<dbReference type="SUPFAM" id="SSF54980">
    <property type="entry name" value="EF-G C-terminal domain-like"/>
    <property type="match status" value="2"/>
</dbReference>
<dbReference type="SUPFAM" id="SSF54211">
    <property type="entry name" value="Ribosomal protein S5 domain 2-like"/>
    <property type="match status" value="1"/>
</dbReference>
<dbReference type="InterPro" id="IPR009000">
    <property type="entry name" value="Transl_B-barrel_sf"/>
</dbReference>
<name>A0A2S2C484_9NOCA</name>
<dbReference type="NCBIfam" id="NF009379">
    <property type="entry name" value="PRK12740.1-3"/>
    <property type="match status" value="1"/>
</dbReference>
<dbReference type="PANTHER" id="PTHR43261">
    <property type="entry name" value="TRANSLATION ELONGATION FACTOR G-RELATED"/>
    <property type="match status" value="1"/>
</dbReference>
<dbReference type="NCBIfam" id="NF009891">
    <property type="entry name" value="PRK13351.1-1"/>
    <property type="match status" value="1"/>
</dbReference>
<keyword evidence="1" id="KW-0547">Nucleotide-binding</keyword>
<feature type="domain" description="Tr-type G" evidence="4">
    <location>
        <begin position="62"/>
        <end position="334"/>
    </location>
</feature>
<dbReference type="FunFam" id="3.30.70.240:FF:000001">
    <property type="entry name" value="Elongation factor G"/>
    <property type="match status" value="1"/>
</dbReference>
<dbReference type="InterPro" id="IPR014721">
    <property type="entry name" value="Ribsml_uS5_D2-typ_fold_subgr"/>
</dbReference>
<reference evidence="5 6" key="1">
    <citation type="submission" date="2017-05" db="EMBL/GenBank/DDBJ databases">
        <title>Isolation of Rhodococcus sp. S2-17 biodegrading of BP-3.</title>
        <authorList>
            <person name="Lee Y."/>
            <person name="Kim K.H."/>
            <person name="Chun B.H."/>
            <person name="Jung H.S."/>
            <person name="Jeon C.O."/>
        </authorList>
    </citation>
    <scope>NUCLEOTIDE SEQUENCE [LARGE SCALE GENOMIC DNA]</scope>
    <source>
        <strain evidence="5 6">S2-17</strain>
    </source>
</reference>
<keyword evidence="5" id="KW-0648">Protein biosynthesis</keyword>
<dbReference type="Pfam" id="PF00679">
    <property type="entry name" value="EFG_C"/>
    <property type="match status" value="1"/>
</dbReference>
<dbReference type="Pfam" id="PF14492">
    <property type="entry name" value="EFG_III"/>
    <property type="match status" value="1"/>
</dbReference>
<dbReference type="Pfam" id="PF03764">
    <property type="entry name" value="EFG_IV"/>
    <property type="match status" value="1"/>
</dbReference>
<dbReference type="InterPro" id="IPR000640">
    <property type="entry name" value="EFG_V-like"/>
</dbReference>
<dbReference type="InterPro" id="IPR053905">
    <property type="entry name" value="EF-G-like_DII"/>
</dbReference>
<keyword evidence="2" id="KW-0342">GTP-binding</keyword>
<dbReference type="CDD" id="cd01434">
    <property type="entry name" value="EFG_mtEFG1_IV"/>
    <property type="match status" value="1"/>
</dbReference>
<dbReference type="GO" id="GO:0032790">
    <property type="term" value="P:ribosome disassembly"/>
    <property type="evidence" value="ECO:0007669"/>
    <property type="project" value="TreeGrafter"/>
</dbReference>
<dbReference type="NCBIfam" id="TIGR00231">
    <property type="entry name" value="small_GTP"/>
    <property type="match status" value="1"/>
</dbReference>
<evidence type="ECO:0000256" key="1">
    <source>
        <dbReference type="ARBA" id="ARBA00022741"/>
    </source>
</evidence>
<dbReference type="InterPro" id="IPR020568">
    <property type="entry name" value="Ribosomal_Su5_D2-typ_SF"/>
</dbReference>
<dbReference type="SMART" id="SM00889">
    <property type="entry name" value="EFG_IV"/>
    <property type="match status" value="1"/>
</dbReference>
<dbReference type="CDD" id="cd04170">
    <property type="entry name" value="EF-G_bact"/>
    <property type="match status" value="1"/>
</dbReference>
<dbReference type="InterPro" id="IPR005225">
    <property type="entry name" value="Small_GTP-bd"/>
</dbReference>
<dbReference type="InterPro" id="IPR035649">
    <property type="entry name" value="EFG_V"/>
</dbReference>
<keyword evidence="6" id="KW-1185">Reference proteome</keyword>
<dbReference type="AlphaFoldDB" id="A0A2S2C484"/>
<feature type="compositionally biased region" description="Basic residues" evidence="3">
    <location>
        <begin position="30"/>
        <end position="40"/>
    </location>
</feature>
<gene>
    <name evidence="5" type="ORF">CBI38_21195</name>
</gene>
<dbReference type="SUPFAM" id="SSF50447">
    <property type="entry name" value="Translation proteins"/>
    <property type="match status" value="1"/>
</dbReference>
<dbReference type="GO" id="GO:0005525">
    <property type="term" value="F:GTP binding"/>
    <property type="evidence" value="ECO:0007669"/>
    <property type="project" value="UniProtKB-KW"/>
</dbReference>
<feature type="compositionally biased region" description="Polar residues" evidence="3">
    <location>
        <begin position="1"/>
        <end position="21"/>
    </location>
</feature>
<dbReference type="OrthoDB" id="9801472at2"/>
<evidence type="ECO:0000259" key="4">
    <source>
        <dbReference type="PROSITE" id="PS51722"/>
    </source>
</evidence>
<dbReference type="GO" id="GO:0003746">
    <property type="term" value="F:translation elongation factor activity"/>
    <property type="evidence" value="ECO:0007669"/>
    <property type="project" value="UniProtKB-KW"/>
</dbReference>
<dbReference type="Pfam" id="PF00009">
    <property type="entry name" value="GTP_EFTU"/>
    <property type="match status" value="1"/>
</dbReference>
<dbReference type="InterPro" id="IPR027417">
    <property type="entry name" value="P-loop_NTPase"/>
</dbReference>
<dbReference type="Gene3D" id="3.40.50.300">
    <property type="entry name" value="P-loop containing nucleotide triphosphate hydrolases"/>
    <property type="match status" value="1"/>
</dbReference>
<dbReference type="InterPro" id="IPR000795">
    <property type="entry name" value="T_Tr_GTP-bd_dom"/>
</dbReference>
<protein>
    <submittedName>
        <fullName evidence="5">Elongation factor G</fullName>
    </submittedName>
</protein>
<dbReference type="EMBL" id="CP021354">
    <property type="protein sequence ID" value="AWK75727.1"/>
    <property type="molecule type" value="Genomic_DNA"/>
</dbReference>
<dbReference type="InterPro" id="IPR035647">
    <property type="entry name" value="EFG_III/V"/>
</dbReference>
<feature type="region of interest" description="Disordered" evidence="3">
    <location>
        <begin position="1"/>
        <end position="45"/>
    </location>
</feature>
<accession>A0A2S2C484</accession>
<dbReference type="InterPro" id="IPR041095">
    <property type="entry name" value="EFG_II"/>
</dbReference>
<dbReference type="Proteomes" id="UP000245711">
    <property type="component" value="Chromosome"/>
</dbReference>